<dbReference type="SUPFAM" id="SSF110004">
    <property type="entry name" value="Glycolipid transfer protein, GLTP"/>
    <property type="match status" value="1"/>
</dbReference>
<dbReference type="GO" id="GO:0016020">
    <property type="term" value="C:membrane"/>
    <property type="evidence" value="ECO:0007669"/>
    <property type="project" value="TreeGrafter"/>
</dbReference>
<evidence type="ECO:0000313" key="6">
    <source>
        <dbReference type="Proteomes" id="UP000663829"/>
    </source>
</evidence>
<gene>
    <name evidence="2" type="ORF">GPM918_LOCUS6681</name>
    <name evidence="3" type="ORF">OVA965_LOCUS16655</name>
    <name evidence="4" type="ORF">SRO942_LOCUS6688</name>
    <name evidence="5" type="ORF">TMI583_LOCUS16665</name>
</gene>
<proteinExistence type="predicted"/>
<dbReference type="GO" id="GO:1902388">
    <property type="term" value="F:ceramide 1-phosphate transfer activity"/>
    <property type="evidence" value="ECO:0007669"/>
    <property type="project" value="TreeGrafter"/>
</dbReference>
<dbReference type="OrthoDB" id="116883at2759"/>
<evidence type="ECO:0000259" key="1">
    <source>
        <dbReference type="Pfam" id="PF08718"/>
    </source>
</evidence>
<evidence type="ECO:0000313" key="3">
    <source>
        <dbReference type="EMBL" id="CAF1044512.1"/>
    </source>
</evidence>
<dbReference type="EMBL" id="CAJNOQ010001042">
    <property type="protein sequence ID" value="CAF0862861.1"/>
    <property type="molecule type" value="Genomic_DNA"/>
</dbReference>
<dbReference type="GO" id="GO:0005829">
    <property type="term" value="C:cytosol"/>
    <property type="evidence" value="ECO:0007669"/>
    <property type="project" value="TreeGrafter"/>
</dbReference>
<sequence length="188" mass="21375">MSASPINGSSFISSLGAVFDFATKDIHNKLAIIDEHLSLDSVNYATIQKMVEFEMRTGRYKTKQKHLEPGKPLPNGCRTVLRLHRALNFIKLLLDETRRAPIDADMDTIAWNAYQETLGTHHPWIIQKTVHAAIKLTAPSREMFIEKLLQDRKMDELVMILADLVQACDTIDKTTEDLFKTNNLLNLV</sequence>
<dbReference type="InterPro" id="IPR014830">
    <property type="entry name" value="Glycolipid_transfer_prot_dom"/>
</dbReference>
<protein>
    <recommendedName>
        <fullName evidence="1">Glycolipid transfer protein domain-containing protein</fullName>
    </recommendedName>
</protein>
<feature type="domain" description="Glycolipid transfer protein" evidence="1">
    <location>
        <begin position="10"/>
        <end position="148"/>
    </location>
</feature>
<dbReference type="PANTHER" id="PTHR10219:SF43">
    <property type="entry name" value="GLYCOLIPID TRANSFER PROTEIN DOMAIN-CONTAINING PROTEIN"/>
    <property type="match status" value="1"/>
</dbReference>
<evidence type="ECO:0000313" key="5">
    <source>
        <dbReference type="EMBL" id="CAF3812624.1"/>
    </source>
</evidence>
<dbReference type="Proteomes" id="UP000682733">
    <property type="component" value="Unassembled WGS sequence"/>
</dbReference>
<organism evidence="2 6">
    <name type="scientific">Didymodactylos carnosus</name>
    <dbReference type="NCBI Taxonomy" id="1234261"/>
    <lineage>
        <taxon>Eukaryota</taxon>
        <taxon>Metazoa</taxon>
        <taxon>Spiralia</taxon>
        <taxon>Gnathifera</taxon>
        <taxon>Rotifera</taxon>
        <taxon>Eurotatoria</taxon>
        <taxon>Bdelloidea</taxon>
        <taxon>Philodinida</taxon>
        <taxon>Philodinidae</taxon>
        <taxon>Didymodactylos</taxon>
    </lineage>
</organism>
<dbReference type="EMBL" id="CAJNOK010007784">
    <property type="protein sequence ID" value="CAF1044512.1"/>
    <property type="molecule type" value="Genomic_DNA"/>
</dbReference>
<name>A0A813XBB8_9BILA</name>
<dbReference type="EMBL" id="CAJOBC010001043">
    <property type="protein sequence ID" value="CAF3650582.1"/>
    <property type="molecule type" value="Genomic_DNA"/>
</dbReference>
<dbReference type="InterPro" id="IPR036497">
    <property type="entry name" value="GLTP_sf"/>
</dbReference>
<accession>A0A813XBB8</accession>
<evidence type="ECO:0000313" key="4">
    <source>
        <dbReference type="EMBL" id="CAF3650582.1"/>
    </source>
</evidence>
<keyword evidence="6" id="KW-1185">Reference proteome</keyword>
<dbReference type="EMBL" id="CAJOBA010007796">
    <property type="protein sequence ID" value="CAF3812624.1"/>
    <property type="molecule type" value="Genomic_DNA"/>
</dbReference>
<dbReference type="Pfam" id="PF08718">
    <property type="entry name" value="GLTP"/>
    <property type="match status" value="1"/>
</dbReference>
<reference evidence="2" key="1">
    <citation type="submission" date="2021-02" db="EMBL/GenBank/DDBJ databases">
        <authorList>
            <person name="Nowell W R."/>
        </authorList>
    </citation>
    <scope>NUCLEOTIDE SEQUENCE</scope>
</reference>
<dbReference type="Proteomes" id="UP000663829">
    <property type="component" value="Unassembled WGS sequence"/>
</dbReference>
<dbReference type="AlphaFoldDB" id="A0A813XBB8"/>
<evidence type="ECO:0000313" key="2">
    <source>
        <dbReference type="EMBL" id="CAF0862861.1"/>
    </source>
</evidence>
<dbReference type="Gene3D" id="1.10.3520.10">
    <property type="entry name" value="Glycolipid transfer protein"/>
    <property type="match status" value="1"/>
</dbReference>
<dbReference type="Proteomes" id="UP000681722">
    <property type="component" value="Unassembled WGS sequence"/>
</dbReference>
<dbReference type="PANTHER" id="PTHR10219">
    <property type="entry name" value="GLYCOLIPID TRANSFER PROTEIN-RELATED"/>
    <property type="match status" value="1"/>
</dbReference>
<comment type="caution">
    <text evidence="2">The sequence shown here is derived from an EMBL/GenBank/DDBJ whole genome shotgun (WGS) entry which is preliminary data.</text>
</comment>
<dbReference type="Proteomes" id="UP000677228">
    <property type="component" value="Unassembled WGS sequence"/>
</dbReference>
<dbReference type="GO" id="GO:1902387">
    <property type="term" value="F:ceramide 1-phosphate binding"/>
    <property type="evidence" value="ECO:0007669"/>
    <property type="project" value="TreeGrafter"/>
</dbReference>